<gene>
    <name evidence="1" type="ORF">PPACK8108_LOCUS17917</name>
</gene>
<reference evidence="1" key="1">
    <citation type="submission" date="2022-06" db="EMBL/GenBank/DDBJ databases">
        <authorList>
            <consortium name="SYNGENTA / RWTH Aachen University"/>
        </authorList>
    </citation>
    <scope>NUCLEOTIDE SEQUENCE</scope>
</reference>
<proteinExistence type="predicted"/>
<comment type="caution">
    <text evidence="1">The sequence shown here is derived from an EMBL/GenBank/DDBJ whole genome shotgun (WGS) entry which is preliminary data.</text>
</comment>
<organism evidence="1 2">
    <name type="scientific">Phakopsora pachyrhizi</name>
    <name type="common">Asian soybean rust disease fungus</name>
    <dbReference type="NCBI Taxonomy" id="170000"/>
    <lineage>
        <taxon>Eukaryota</taxon>
        <taxon>Fungi</taxon>
        <taxon>Dikarya</taxon>
        <taxon>Basidiomycota</taxon>
        <taxon>Pucciniomycotina</taxon>
        <taxon>Pucciniomycetes</taxon>
        <taxon>Pucciniales</taxon>
        <taxon>Phakopsoraceae</taxon>
        <taxon>Phakopsora</taxon>
    </lineage>
</organism>
<dbReference type="Proteomes" id="UP001153365">
    <property type="component" value="Unassembled WGS sequence"/>
</dbReference>
<evidence type="ECO:0000313" key="1">
    <source>
        <dbReference type="EMBL" id="CAH7684011.1"/>
    </source>
</evidence>
<evidence type="ECO:0000313" key="2">
    <source>
        <dbReference type="Proteomes" id="UP001153365"/>
    </source>
</evidence>
<keyword evidence="2" id="KW-1185">Reference proteome</keyword>
<sequence>MEESKQNWIHKALGIKRQQNFARSIGLTECNQSIGERLGQNMKSGGKVTKVRLNAGHT</sequence>
<dbReference type="AlphaFoldDB" id="A0AAV0BBK5"/>
<name>A0AAV0BBK5_PHAPC</name>
<dbReference type="EMBL" id="CALTRL010005103">
    <property type="protein sequence ID" value="CAH7684011.1"/>
    <property type="molecule type" value="Genomic_DNA"/>
</dbReference>
<accession>A0AAV0BBK5</accession>
<protein>
    <submittedName>
        <fullName evidence="1">Uncharacterized protein</fullName>
    </submittedName>
</protein>